<name>A0A975P2G9_9BRAD</name>
<evidence type="ECO:0000256" key="5">
    <source>
        <dbReference type="ARBA" id="ARBA00023315"/>
    </source>
</evidence>
<dbReference type="InterPro" id="IPR016181">
    <property type="entry name" value="Acyl_CoA_acyltransferase"/>
</dbReference>
<gene>
    <name evidence="8" type="ORF">KMZ93_09590</name>
</gene>
<keyword evidence="5 8" id="KW-0012">Acyltransferase</keyword>
<dbReference type="InterPro" id="IPR038740">
    <property type="entry name" value="BioF2-like_GNAT_dom"/>
</dbReference>
<keyword evidence="9" id="KW-1185">Reference proteome</keyword>
<dbReference type="GO" id="GO:0008360">
    <property type="term" value="P:regulation of cell shape"/>
    <property type="evidence" value="ECO:0007669"/>
    <property type="project" value="UniProtKB-KW"/>
</dbReference>
<dbReference type="EC" id="2.3.1.-" evidence="8"/>
<feature type="domain" description="BioF2-like acetyltransferase" evidence="7">
    <location>
        <begin position="169"/>
        <end position="295"/>
    </location>
</feature>
<dbReference type="PANTHER" id="PTHR36174:SF1">
    <property type="entry name" value="LIPID II:GLYCINE GLYCYLTRANSFERASE"/>
    <property type="match status" value="1"/>
</dbReference>
<dbReference type="PROSITE" id="PS51191">
    <property type="entry name" value="FEMABX"/>
    <property type="match status" value="1"/>
</dbReference>
<dbReference type="PANTHER" id="PTHR36174">
    <property type="entry name" value="LIPID II:GLYCINE GLYCYLTRANSFERASE"/>
    <property type="match status" value="1"/>
</dbReference>
<sequence length="372" mass="40652">MTLSVVPIGDIEAPDWDVVVRASPDGWVFALHGWQRLVTDVEAWGFEEHGFGLMEDGRLVAVCPLHYKPAARTAGSSGWGGSGPVIAGDLRGAARRRVFAEAVEHCIETSRRLGATRFDVTCSPVTRASLDAPWGVNPFALERLADTSLLSQVIALEPDQETLWMGLSKTARNLVRRTEKAGFKVESVDWRESLDTYYAIHTETYLRTGVSPHPRAYFEGIANRMSPSGASRLLALKSPGGEAVAFHNMALFGAGACYHTGCSRDIAQGDSVGYLLMWEAIKAAKSAGALWFDCGLIFPGATDSKQKGLTLFKTRFGGEPHRAFRSEEVFDYSVAEAEKGSGEAPGHTAPHATRLAILAFARRWLRRARRWS</sequence>
<dbReference type="Proteomes" id="UP000676951">
    <property type="component" value="Chromosome"/>
</dbReference>
<evidence type="ECO:0000256" key="6">
    <source>
        <dbReference type="ARBA" id="ARBA00023316"/>
    </source>
</evidence>
<protein>
    <submittedName>
        <fullName evidence="8">GNAT family N-acetyltransferase</fullName>
        <ecNumber evidence="8">2.3.1.-</ecNumber>
    </submittedName>
</protein>
<dbReference type="AlphaFoldDB" id="A0A975P2G9"/>
<proteinExistence type="inferred from homology"/>
<evidence type="ECO:0000256" key="2">
    <source>
        <dbReference type="ARBA" id="ARBA00022679"/>
    </source>
</evidence>
<evidence type="ECO:0000259" key="7">
    <source>
        <dbReference type="Pfam" id="PF13480"/>
    </source>
</evidence>
<evidence type="ECO:0000256" key="1">
    <source>
        <dbReference type="ARBA" id="ARBA00009943"/>
    </source>
</evidence>
<dbReference type="Gene3D" id="3.40.630.30">
    <property type="match status" value="1"/>
</dbReference>
<keyword evidence="3" id="KW-0133">Cell shape</keyword>
<dbReference type="InterPro" id="IPR050644">
    <property type="entry name" value="PG_Glycine_Bridge_Synth"/>
</dbReference>
<evidence type="ECO:0000313" key="9">
    <source>
        <dbReference type="Proteomes" id="UP000676951"/>
    </source>
</evidence>
<evidence type="ECO:0000256" key="3">
    <source>
        <dbReference type="ARBA" id="ARBA00022960"/>
    </source>
</evidence>
<dbReference type="InterPro" id="IPR003447">
    <property type="entry name" value="FEMABX"/>
</dbReference>
<comment type="similarity">
    <text evidence="1">Belongs to the FemABX family.</text>
</comment>
<dbReference type="GO" id="GO:0009252">
    <property type="term" value="P:peptidoglycan biosynthetic process"/>
    <property type="evidence" value="ECO:0007669"/>
    <property type="project" value="UniProtKB-KW"/>
</dbReference>
<keyword evidence="6" id="KW-0961">Cell wall biogenesis/degradation</keyword>
<dbReference type="GO" id="GO:0071555">
    <property type="term" value="P:cell wall organization"/>
    <property type="evidence" value="ECO:0007669"/>
    <property type="project" value="UniProtKB-KW"/>
</dbReference>
<dbReference type="Pfam" id="PF13480">
    <property type="entry name" value="Acetyltransf_6"/>
    <property type="match status" value="1"/>
</dbReference>
<dbReference type="GO" id="GO:0016755">
    <property type="term" value="F:aminoacyltransferase activity"/>
    <property type="evidence" value="ECO:0007669"/>
    <property type="project" value="InterPro"/>
</dbReference>
<keyword evidence="2 8" id="KW-0808">Transferase</keyword>
<dbReference type="EMBL" id="CP076136">
    <property type="protein sequence ID" value="QWG25101.1"/>
    <property type="molecule type" value="Genomic_DNA"/>
</dbReference>
<dbReference type="RefSeq" id="WP_215605841.1">
    <property type="nucleotide sequence ID" value="NZ_CP076136.1"/>
</dbReference>
<evidence type="ECO:0000256" key="4">
    <source>
        <dbReference type="ARBA" id="ARBA00022984"/>
    </source>
</evidence>
<organism evidence="8 9">
    <name type="scientific">Bradyrhizobium sediminis</name>
    <dbReference type="NCBI Taxonomy" id="2840469"/>
    <lineage>
        <taxon>Bacteria</taxon>
        <taxon>Pseudomonadati</taxon>
        <taxon>Pseudomonadota</taxon>
        <taxon>Alphaproteobacteria</taxon>
        <taxon>Hyphomicrobiales</taxon>
        <taxon>Nitrobacteraceae</taxon>
        <taxon>Bradyrhizobium</taxon>
    </lineage>
</organism>
<reference evidence="8 9" key="1">
    <citation type="submission" date="2021-06" db="EMBL/GenBank/DDBJ databases">
        <title>Bradyrhizobium sp. S2-11-4 Genome sequencing.</title>
        <authorList>
            <person name="Jin L."/>
        </authorList>
    </citation>
    <scope>NUCLEOTIDE SEQUENCE [LARGE SCALE GENOMIC DNA]</scope>
    <source>
        <strain evidence="8 9">S2-11-4</strain>
    </source>
</reference>
<evidence type="ECO:0000313" key="8">
    <source>
        <dbReference type="EMBL" id="QWG25101.1"/>
    </source>
</evidence>
<keyword evidence="4" id="KW-0573">Peptidoglycan synthesis</keyword>
<accession>A0A975P2G9</accession>
<dbReference type="SUPFAM" id="SSF55729">
    <property type="entry name" value="Acyl-CoA N-acyltransferases (Nat)"/>
    <property type="match status" value="1"/>
</dbReference>